<keyword evidence="1" id="KW-1133">Transmembrane helix</keyword>
<evidence type="ECO:0000313" key="2">
    <source>
        <dbReference type="EMBL" id="MFD0750826.1"/>
    </source>
</evidence>
<keyword evidence="1" id="KW-0812">Transmembrane</keyword>
<evidence type="ECO:0000313" key="3">
    <source>
        <dbReference type="Proteomes" id="UP001596958"/>
    </source>
</evidence>
<evidence type="ECO:0008006" key="4">
    <source>
        <dbReference type="Google" id="ProtNLM"/>
    </source>
</evidence>
<dbReference type="Proteomes" id="UP001596958">
    <property type="component" value="Unassembled WGS sequence"/>
</dbReference>
<dbReference type="InterPro" id="IPR050445">
    <property type="entry name" value="Bact_polysacc_biosynth/exp"/>
</dbReference>
<dbReference type="PANTHER" id="PTHR32309">
    <property type="entry name" value="TYROSINE-PROTEIN KINASE"/>
    <property type="match status" value="1"/>
</dbReference>
<comment type="caution">
    <text evidence="2">The sequence shown here is derived from an EMBL/GenBank/DDBJ whole genome shotgun (WGS) entry which is preliminary data.</text>
</comment>
<dbReference type="EMBL" id="JBHTHU010000006">
    <property type="protein sequence ID" value="MFD0750826.1"/>
    <property type="molecule type" value="Genomic_DNA"/>
</dbReference>
<reference evidence="3" key="1">
    <citation type="journal article" date="2019" name="Int. J. Syst. Evol. Microbiol.">
        <title>The Global Catalogue of Microorganisms (GCM) 10K type strain sequencing project: providing services to taxonomists for standard genome sequencing and annotation.</title>
        <authorList>
            <consortium name="The Broad Institute Genomics Platform"/>
            <consortium name="The Broad Institute Genome Sequencing Center for Infectious Disease"/>
            <person name="Wu L."/>
            <person name="Ma J."/>
        </authorList>
    </citation>
    <scope>NUCLEOTIDE SEQUENCE [LARGE SCALE GENOMIC DNA]</scope>
    <source>
        <strain evidence="3">CCUG 63418</strain>
    </source>
</reference>
<feature type="transmembrane region" description="Helical" evidence="1">
    <location>
        <begin position="328"/>
        <end position="349"/>
    </location>
</feature>
<name>A0ABW2Z229_9SPHI</name>
<dbReference type="RefSeq" id="WP_377100434.1">
    <property type="nucleotide sequence ID" value="NZ_JBHTHU010000006.1"/>
</dbReference>
<organism evidence="2 3">
    <name type="scientific">Mucilaginibacter calamicampi</name>
    <dbReference type="NCBI Taxonomy" id="1302352"/>
    <lineage>
        <taxon>Bacteria</taxon>
        <taxon>Pseudomonadati</taxon>
        <taxon>Bacteroidota</taxon>
        <taxon>Sphingobacteriia</taxon>
        <taxon>Sphingobacteriales</taxon>
        <taxon>Sphingobacteriaceae</taxon>
        <taxon>Mucilaginibacter</taxon>
    </lineage>
</organism>
<proteinExistence type="predicted"/>
<feature type="transmembrane region" description="Helical" evidence="1">
    <location>
        <begin position="33"/>
        <end position="54"/>
    </location>
</feature>
<accession>A0ABW2Z229</accession>
<keyword evidence="1" id="KW-0472">Membrane</keyword>
<gene>
    <name evidence="2" type="ORF">ACFQZS_11790</name>
</gene>
<protein>
    <recommendedName>
        <fullName evidence="4">Chain length determinant protein</fullName>
    </recommendedName>
</protein>
<evidence type="ECO:0000256" key="1">
    <source>
        <dbReference type="SAM" id="Phobius"/>
    </source>
</evidence>
<dbReference type="PANTHER" id="PTHR32309:SF31">
    <property type="entry name" value="CAPSULAR EXOPOLYSACCHARIDE FAMILY"/>
    <property type="match status" value="1"/>
</dbReference>
<sequence length="360" mass="40213">MSGTDQPSAFEREFSIKELFNDKYRDIKYLLQFRALIVACIIGGAVLGALAAYLKKPTYTARLTFVIDDAKSSGSMGGLSSLAGQFGFNLDGLGGASGVLAGDNIEELVKSQKLIQNTLVSAYDDTQTLADRYAAAYKLDKEWLEHSPDGKIIRFPLNGKNNTRLQDSLLHEITELILDKGQFGISKPDKKLGFFEINVTFKDEKLAMLFCRRIIKQSTDFFITTKTKRLKNNADRLQVRADSLERLLNSKTYAMSNTARVGLDLNPAFAEEEARLDIKQRDKIVLSTIYSETVKNLEASRSMLAQETPTVQIVDEPELPLKKNRLKYPVAIAAGIIILLLLFATYKLMVRKPSESESYA</sequence>
<keyword evidence="3" id="KW-1185">Reference proteome</keyword>